<keyword evidence="6" id="KW-0999">Mitochondrion inner membrane</keyword>
<dbReference type="InterPro" id="IPR044677">
    <property type="entry name" value="SLC25A3/Pic2/Mir1-like"/>
</dbReference>
<dbReference type="Pfam" id="PF00153">
    <property type="entry name" value="Mito_carr"/>
    <property type="match status" value="3"/>
</dbReference>
<dbReference type="AlphaFoldDB" id="A0AA39HQX1"/>
<name>A0AA39HQX1_9BILA</name>
<keyword evidence="5" id="KW-0677">Repeat</keyword>
<evidence type="ECO:0000256" key="4">
    <source>
        <dbReference type="ARBA" id="ARBA00022692"/>
    </source>
</evidence>
<dbReference type="GO" id="GO:1990547">
    <property type="term" value="P:mitochondrial phosphate ion transmembrane transport"/>
    <property type="evidence" value="ECO:0007669"/>
    <property type="project" value="InterPro"/>
</dbReference>
<dbReference type="PROSITE" id="PS50920">
    <property type="entry name" value="SOLCAR"/>
    <property type="match status" value="3"/>
</dbReference>
<evidence type="ECO:0000256" key="9">
    <source>
        <dbReference type="ARBA" id="ARBA00023136"/>
    </source>
</evidence>
<dbReference type="InterPro" id="IPR018108">
    <property type="entry name" value="MCP_transmembrane"/>
</dbReference>
<keyword evidence="4 10" id="KW-0812">Transmembrane</keyword>
<dbReference type="Gene3D" id="1.50.40.10">
    <property type="entry name" value="Mitochondrial carrier domain"/>
    <property type="match status" value="1"/>
</dbReference>
<evidence type="ECO:0000256" key="10">
    <source>
        <dbReference type="PROSITE-ProRule" id="PRU00282"/>
    </source>
</evidence>
<accession>A0AA39HQX1</accession>
<dbReference type="GO" id="GO:0005743">
    <property type="term" value="C:mitochondrial inner membrane"/>
    <property type="evidence" value="ECO:0007669"/>
    <property type="project" value="UniProtKB-SubCell"/>
</dbReference>
<evidence type="ECO:0000256" key="5">
    <source>
        <dbReference type="ARBA" id="ARBA00022737"/>
    </source>
</evidence>
<dbReference type="PANTHER" id="PTHR45671:SF1">
    <property type="entry name" value="PHOSPHATE CARRIER PROTEIN, MITOCHONDRIAL"/>
    <property type="match status" value="1"/>
</dbReference>
<feature type="repeat" description="Solcar" evidence="10">
    <location>
        <begin position="122"/>
        <end position="206"/>
    </location>
</feature>
<comment type="caution">
    <text evidence="12">The sequence shown here is derived from an EMBL/GenBank/DDBJ whole genome shotgun (WGS) entry which is preliminary data.</text>
</comment>
<feature type="repeat" description="Solcar" evidence="10">
    <location>
        <begin position="320"/>
        <end position="398"/>
    </location>
</feature>
<organism evidence="12 13">
    <name type="scientific">Steinernema hermaphroditum</name>
    <dbReference type="NCBI Taxonomy" id="289476"/>
    <lineage>
        <taxon>Eukaryota</taxon>
        <taxon>Metazoa</taxon>
        <taxon>Ecdysozoa</taxon>
        <taxon>Nematoda</taxon>
        <taxon>Chromadorea</taxon>
        <taxon>Rhabditida</taxon>
        <taxon>Tylenchina</taxon>
        <taxon>Panagrolaimomorpha</taxon>
        <taxon>Strongyloidoidea</taxon>
        <taxon>Steinernematidae</taxon>
        <taxon>Steinernema</taxon>
    </lineage>
</organism>
<dbReference type="FunFam" id="1.50.40.10:FF:000046">
    <property type="entry name" value="Phosphate carrier protein, mitochondrial"/>
    <property type="match status" value="1"/>
</dbReference>
<keyword evidence="3 11" id="KW-0813">Transport</keyword>
<keyword evidence="7" id="KW-1133">Transmembrane helix</keyword>
<evidence type="ECO:0000256" key="1">
    <source>
        <dbReference type="ARBA" id="ARBA00004448"/>
    </source>
</evidence>
<sequence>MDFVESMLLLKTHDSHGILRSAACSADSTAIHLSERFAHESQQRLSEEDKKKLPLAKLSPVDPRHLPKETLLTVPQVADYVRKANIKSPCEGEKKQKPECFKAPTPPKGSCHSDEVPFGSFKYMCVCGLAGSMCCGFTHLAIVPLDLIKCRIHVDSIKYPSILGAAKVTVREEGLRTMVKGWAPTAIGYGLQGFGKFGLYEVFKKQYAQWLGPDNAYTYRTWMYLAAASSAEAVGDILLAPFEAAKVRMQTTPGAPSTMRAVLPMIYRKEGLGGLFKGLPPLWMRQIPYTASKFVVFERSIEFLYKNVVPKKREQCTKSEQLVVTFVAGIIAGVVCVVCSHPPDVIVSKLYKDPNATVTSVVRDLGLKGMWKGLGARILMIGSIAAAQLFIVDSVKLAFKLERPPPPEMPESLRKKLATLRQQQ</sequence>
<evidence type="ECO:0000313" key="12">
    <source>
        <dbReference type="EMBL" id="KAK0409273.1"/>
    </source>
</evidence>
<feature type="repeat" description="Solcar" evidence="10">
    <location>
        <begin position="219"/>
        <end position="303"/>
    </location>
</feature>
<keyword evidence="13" id="KW-1185">Reference proteome</keyword>
<evidence type="ECO:0000256" key="3">
    <source>
        <dbReference type="ARBA" id="ARBA00022448"/>
    </source>
</evidence>
<dbReference type="SUPFAM" id="SSF103506">
    <property type="entry name" value="Mitochondrial carrier"/>
    <property type="match status" value="1"/>
</dbReference>
<evidence type="ECO:0000256" key="7">
    <source>
        <dbReference type="ARBA" id="ARBA00022989"/>
    </source>
</evidence>
<keyword evidence="9 10" id="KW-0472">Membrane</keyword>
<dbReference type="InterPro" id="IPR023395">
    <property type="entry name" value="MCP_dom_sf"/>
</dbReference>
<dbReference type="EMBL" id="JAUCMV010000003">
    <property type="protein sequence ID" value="KAK0409273.1"/>
    <property type="molecule type" value="Genomic_DNA"/>
</dbReference>
<keyword evidence="8" id="KW-0496">Mitochondrion</keyword>
<dbReference type="Proteomes" id="UP001175271">
    <property type="component" value="Unassembled WGS sequence"/>
</dbReference>
<evidence type="ECO:0000256" key="6">
    <source>
        <dbReference type="ARBA" id="ARBA00022792"/>
    </source>
</evidence>
<gene>
    <name evidence="12" type="ORF">QR680_004449</name>
</gene>
<reference evidence="12" key="1">
    <citation type="submission" date="2023-06" db="EMBL/GenBank/DDBJ databases">
        <title>Genomic analysis of the entomopathogenic nematode Steinernema hermaphroditum.</title>
        <authorList>
            <person name="Schwarz E.M."/>
            <person name="Heppert J.K."/>
            <person name="Baniya A."/>
            <person name="Schwartz H.T."/>
            <person name="Tan C.-H."/>
            <person name="Antoshechkin I."/>
            <person name="Sternberg P.W."/>
            <person name="Goodrich-Blair H."/>
            <person name="Dillman A.R."/>
        </authorList>
    </citation>
    <scope>NUCLEOTIDE SEQUENCE</scope>
    <source>
        <strain evidence="12">PS9179</strain>
        <tissue evidence="12">Whole animal</tissue>
    </source>
</reference>
<comment type="similarity">
    <text evidence="2 11">Belongs to the mitochondrial carrier (TC 2.A.29) family.</text>
</comment>
<dbReference type="PANTHER" id="PTHR45671">
    <property type="entry name" value="SOLUTE CARRIER FAMILY 25 (MITOCHONDRIAL CARRIER PHOSPHATE CARRIER), MEMBER 3, LIKE-RELATED-RELATED"/>
    <property type="match status" value="1"/>
</dbReference>
<protein>
    <submittedName>
        <fullName evidence="12">Uncharacterized protein</fullName>
    </submittedName>
</protein>
<dbReference type="GO" id="GO:0005315">
    <property type="term" value="F:phosphate transmembrane transporter activity"/>
    <property type="evidence" value="ECO:0007669"/>
    <property type="project" value="InterPro"/>
</dbReference>
<proteinExistence type="inferred from homology"/>
<comment type="subcellular location">
    <subcellularLocation>
        <location evidence="1">Mitochondrion inner membrane</location>
        <topology evidence="1">Multi-pass membrane protein</topology>
    </subcellularLocation>
</comment>
<evidence type="ECO:0000256" key="11">
    <source>
        <dbReference type="RuleBase" id="RU000488"/>
    </source>
</evidence>
<evidence type="ECO:0000256" key="2">
    <source>
        <dbReference type="ARBA" id="ARBA00006375"/>
    </source>
</evidence>
<evidence type="ECO:0000256" key="8">
    <source>
        <dbReference type="ARBA" id="ARBA00023128"/>
    </source>
</evidence>
<evidence type="ECO:0000313" key="13">
    <source>
        <dbReference type="Proteomes" id="UP001175271"/>
    </source>
</evidence>